<dbReference type="Pfam" id="PF19160">
    <property type="entry name" value="SPARK"/>
    <property type="match status" value="2"/>
</dbReference>
<evidence type="ECO:0000256" key="6">
    <source>
        <dbReference type="PROSITE-ProRule" id="PRU10141"/>
    </source>
</evidence>
<sequence>MSSSSRRASSAAFLLLGLFVIASTFRHVAADYVVTGPGPGPAIAPSTCPFTFLDANVKYAAGFCSSSFLSSNSSIYGSTCCNAVRALLFQSRVRYANETGTLLLPQSSADACIQAAKNVLPANNTALFSSCGIDSSFLSEDTGEACGPNLVTVYDFWSAANHTYPGIVGASCYKVSDCSACLQSVSSLILSLGPNRTLLSTPECQDLAEVAMTASAYPVVVANGISGCLHQVEIQTLDTAPVCDAFEWDAINFTSARRSCGPEQYRNDRCCDLVLGMAGQVHALYMNKSGTGVPQNEADVCLQKVKDLLVANGIASTVLDNCKLVAFQYLFSVGCYNYTTINQPIPESYMETLEGACNPDGDCTQCQPTYLSVGKTLANTTVKTVENLCEILMSNQYLAHFDNLGDITDRLNCFFQFPPPLQLAFYTKSKGITVGAIVGIALGAVFLLVVVAGVLFVIWRKRRTLHEGPDSSMGHASFSQSLSMAQSLGMAQLVLFSYSELRRATKGFEENRVLGKGGSGKVYLGSLKGKTVAIKEITRGATKKGAQEFRNEVMSMAQCRHRHLVSLEGCCASERHCILVYEYMEQGSLDDHLYEPREGATPLESRSAARFLDWPARLKIALGTARGLAYLHEDCKPRIIHRDVKPSNILLDADFEAKVSDFGLAKLTADDDTHVTASIVGTWGYLAPEYAASGQLTDKSDVYSFGVVLLTLVAGRRPTEPHAGDDKVYLTEWAWILAERGLLPDLIDPRLHADLEKHGKAIDTMTRVALLCIHTQVSLRPTMRQCISMLTDQIPVPALPSRPMTIFTVASMASSDSGSSYLNTPDNSSSVSQTSTSRLLAQRHLFNGSFLSRTGSIKENDVEASGLNGHGVELPKMGP</sequence>
<dbReference type="Gene3D" id="3.30.200.20">
    <property type="entry name" value="Phosphorylase Kinase, domain 1"/>
    <property type="match status" value="1"/>
</dbReference>
<keyword evidence="2" id="KW-0808">Transferase</keyword>
<dbReference type="GO" id="GO:0004674">
    <property type="term" value="F:protein serine/threonine kinase activity"/>
    <property type="evidence" value="ECO:0007669"/>
    <property type="project" value="UniProtKB-KW"/>
</dbReference>
<dbReference type="InterPro" id="IPR011009">
    <property type="entry name" value="Kinase-like_dom_sf"/>
</dbReference>
<dbReference type="SUPFAM" id="SSF56112">
    <property type="entry name" value="Protein kinase-like (PK-like)"/>
    <property type="match status" value="1"/>
</dbReference>
<evidence type="ECO:0000256" key="2">
    <source>
        <dbReference type="ARBA" id="ARBA00022679"/>
    </source>
</evidence>
<dbReference type="GO" id="GO:0045088">
    <property type="term" value="P:regulation of innate immune response"/>
    <property type="evidence" value="ECO:0000318"/>
    <property type="project" value="GO_Central"/>
</dbReference>
<feature type="domain" description="Protein kinase" evidence="9">
    <location>
        <begin position="508"/>
        <end position="799"/>
    </location>
</feature>
<gene>
    <name evidence="10" type="ORF">KFL_005140040</name>
</gene>
<keyword evidence="4 10" id="KW-0418">Kinase</keyword>
<dbReference type="FunFam" id="1.10.510.10:FF:000146">
    <property type="entry name" value="LRR receptor-like serine/threonine-protein kinase IOS1"/>
    <property type="match status" value="1"/>
</dbReference>
<dbReference type="PROSITE" id="PS00108">
    <property type="entry name" value="PROTEIN_KINASE_ST"/>
    <property type="match status" value="1"/>
</dbReference>
<dbReference type="PROSITE" id="PS50011">
    <property type="entry name" value="PROTEIN_KINASE_DOM"/>
    <property type="match status" value="1"/>
</dbReference>
<feature type="binding site" evidence="6">
    <location>
        <position position="535"/>
    </location>
    <ligand>
        <name>ATP</name>
        <dbReference type="ChEBI" id="CHEBI:30616"/>
    </ligand>
</feature>
<dbReference type="InterPro" id="IPR043891">
    <property type="entry name" value="SPARK"/>
</dbReference>
<dbReference type="AlphaFoldDB" id="A0A1Y1IEM6"/>
<protein>
    <submittedName>
        <fullName evidence="10">Protein kinase-like</fullName>
    </submittedName>
</protein>
<dbReference type="CDD" id="cd14066">
    <property type="entry name" value="STKc_IRAK"/>
    <property type="match status" value="1"/>
</dbReference>
<dbReference type="STRING" id="105231.A0A1Y1IEM6"/>
<evidence type="ECO:0000259" key="9">
    <source>
        <dbReference type="PROSITE" id="PS50011"/>
    </source>
</evidence>
<evidence type="ECO:0000256" key="5">
    <source>
        <dbReference type="ARBA" id="ARBA00022840"/>
    </source>
</evidence>
<keyword evidence="3 6" id="KW-0547">Nucleotide-binding</keyword>
<dbReference type="Pfam" id="PF00069">
    <property type="entry name" value="Pkinase"/>
    <property type="match status" value="1"/>
</dbReference>
<dbReference type="InterPro" id="IPR008271">
    <property type="entry name" value="Ser/Thr_kinase_AS"/>
</dbReference>
<evidence type="ECO:0000256" key="3">
    <source>
        <dbReference type="ARBA" id="ARBA00022741"/>
    </source>
</evidence>
<dbReference type="Proteomes" id="UP000054558">
    <property type="component" value="Unassembled WGS sequence"/>
</dbReference>
<keyword evidence="8" id="KW-0732">Signal</keyword>
<proteinExistence type="predicted"/>
<accession>A0A1Y1IEM6</accession>
<dbReference type="Gene3D" id="1.10.510.10">
    <property type="entry name" value="Transferase(Phosphotransferase) domain 1"/>
    <property type="match status" value="1"/>
</dbReference>
<dbReference type="InterPro" id="IPR017441">
    <property type="entry name" value="Protein_kinase_ATP_BS"/>
</dbReference>
<name>A0A1Y1IEM6_KLENI</name>
<evidence type="ECO:0000256" key="4">
    <source>
        <dbReference type="ARBA" id="ARBA00022777"/>
    </source>
</evidence>
<dbReference type="GO" id="GO:0005524">
    <property type="term" value="F:ATP binding"/>
    <property type="evidence" value="ECO:0007669"/>
    <property type="project" value="UniProtKB-UniRule"/>
</dbReference>
<evidence type="ECO:0000313" key="10">
    <source>
        <dbReference type="EMBL" id="GAQ89360.1"/>
    </source>
</evidence>
<keyword evidence="5 6" id="KW-0067">ATP-binding</keyword>
<dbReference type="SMART" id="SM00220">
    <property type="entry name" value="S_TKc"/>
    <property type="match status" value="1"/>
</dbReference>
<dbReference type="PROSITE" id="PS00107">
    <property type="entry name" value="PROTEIN_KINASE_ATP"/>
    <property type="match status" value="1"/>
</dbReference>
<dbReference type="GO" id="GO:0004672">
    <property type="term" value="F:protein kinase activity"/>
    <property type="evidence" value="ECO:0000318"/>
    <property type="project" value="GO_Central"/>
</dbReference>
<feature type="chain" id="PRO_5012982590" evidence="8">
    <location>
        <begin position="31"/>
        <end position="879"/>
    </location>
</feature>
<dbReference type="InterPro" id="IPR000719">
    <property type="entry name" value="Prot_kinase_dom"/>
</dbReference>
<keyword evidence="1" id="KW-0723">Serine/threonine-protein kinase</keyword>
<keyword evidence="11" id="KW-1185">Reference proteome</keyword>
<dbReference type="OrthoDB" id="4062651at2759"/>
<feature type="signal peptide" evidence="8">
    <location>
        <begin position="1"/>
        <end position="30"/>
    </location>
</feature>
<feature type="transmembrane region" description="Helical" evidence="7">
    <location>
        <begin position="432"/>
        <end position="459"/>
    </location>
</feature>
<evidence type="ECO:0000256" key="8">
    <source>
        <dbReference type="SAM" id="SignalP"/>
    </source>
</evidence>
<keyword evidence="7" id="KW-0472">Membrane</keyword>
<organism evidence="10 11">
    <name type="scientific">Klebsormidium nitens</name>
    <name type="common">Green alga</name>
    <name type="synonym">Ulothrix nitens</name>
    <dbReference type="NCBI Taxonomy" id="105231"/>
    <lineage>
        <taxon>Eukaryota</taxon>
        <taxon>Viridiplantae</taxon>
        <taxon>Streptophyta</taxon>
        <taxon>Klebsormidiophyceae</taxon>
        <taxon>Klebsormidiales</taxon>
        <taxon>Klebsormidiaceae</taxon>
        <taxon>Klebsormidium</taxon>
    </lineage>
</organism>
<dbReference type="OMA" id="IGKCCRY"/>
<evidence type="ECO:0000256" key="1">
    <source>
        <dbReference type="ARBA" id="ARBA00022527"/>
    </source>
</evidence>
<evidence type="ECO:0000256" key="7">
    <source>
        <dbReference type="SAM" id="Phobius"/>
    </source>
</evidence>
<evidence type="ECO:0000313" key="11">
    <source>
        <dbReference type="Proteomes" id="UP000054558"/>
    </source>
</evidence>
<dbReference type="EMBL" id="DF237463">
    <property type="protein sequence ID" value="GAQ89360.1"/>
    <property type="molecule type" value="Genomic_DNA"/>
</dbReference>
<dbReference type="FunFam" id="3.30.200.20:FF:000039">
    <property type="entry name" value="receptor-like protein kinase FERONIA"/>
    <property type="match status" value="1"/>
</dbReference>
<dbReference type="InterPro" id="IPR052059">
    <property type="entry name" value="CR_Ser/Thr_kinase"/>
</dbReference>
<dbReference type="PANTHER" id="PTHR47973">
    <property type="entry name" value="CYSTEINE-RICH RECEPTOR-LIKE PROTEIN KINASE 3"/>
    <property type="match status" value="1"/>
</dbReference>
<reference evidence="10 11" key="1">
    <citation type="journal article" date="2014" name="Nat. Commun.">
        <title>Klebsormidium flaccidum genome reveals primary factors for plant terrestrial adaptation.</title>
        <authorList>
            <person name="Hori K."/>
            <person name="Maruyama F."/>
            <person name="Fujisawa T."/>
            <person name="Togashi T."/>
            <person name="Yamamoto N."/>
            <person name="Seo M."/>
            <person name="Sato S."/>
            <person name="Yamada T."/>
            <person name="Mori H."/>
            <person name="Tajima N."/>
            <person name="Moriyama T."/>
            <person name="Ikeuchi M."/>
            <person name="Watanabe M."/>
            <person name="Wada H."/>
            <person name="Kobayashi K."/>
            <person name="Saito M."/>
            <person name="Masuda T."/>
            <person name="Sasaki-Sekimoto Y."/>
            <person name="Mashiguchi K."/>
            <person name="Awai K."/>
            <person name="Shimojima M."/>
            <person name="Masuda S."/>
            <person name="Iwai M."/>
            <person name="Nobusawa T."/>
            <person name="Narise T."/>
            <person name="Kondo S."/>
            <person name="Saito H."/>
            <person name="Sato R."/>
            <person name="Murakawa M."/>
            <person name="Ihara Y."/>
            <person name="Oshima-Yamada Y."/>
            <person name="Ohtaka K."/>
            <person name="Satoh M."/>
            <person name="Sonobe K."/>
            <person name="Ishii M."/>
            <person name="Ohtani R."/>
            <person name="Kanamori-Sato M."/>
            <person name="Honoki R."/>
            <person name="Miyazaki D."/>
            <person name="Mochizuki H."/>
            <person name="Umetsu J."/>
            <person name="Higashi K."/>
            <person name="Shibata D."/>
            <person name="Kamiya Y."/>
            <person name="Sato N."/>
            <person name="Nakamura Y."/>
            <person name="Tabata S."/>
            <person name="Ida S."/>
            <person name="Kurokawa K."/>
            <person name="Ohta H."/>
        </authorList>
    </citation>
    <scope>NUCLEOTIDE SEQUENCE [LARGE SCALE GENOMIC DNA]</scope>
    <source>
        <strain evidence="10 11">NIES-2285</strain>
    </source>
</reference>
<keyword evidence="7" id="KW-1133">Transmembrane helix</keyword>
<keyword evidence="7" id="KW-0812">Transmembrane</keyword>